<proteinExistence type="inferred from homology"/>
<comment type="cofactor">
    <cofactor evidence="9">
        <name>Cu(2+)</name>
        <dbReference type="ChEBI" id="CHEBI:29036"/>
    </cofactor>
    <text evidence="9">The crystal structure with reduced Cu(1+) has also been determined.</text>
</comment>
<dbReference type="InterPro" id="IPR002387">
    <property type="entry name" value="Plastocyanin"/>
</dbReference>
<sequence length="146" mass="15450">MMKSAMMKRNVATTMKASGNVPKATFVRKVAQTAGIAASTLALTLSANAAEVKLGTDSGGLQFVPSSVTIKKGDSVTWKNNAGFPHNVVFDEDECPSGVDVDKLSNEDYLNAPGETVTRTFNVAGEYNYYCEPHQGAGMAGKIIVQ</sequence>
<dbReference type="GO" id="GO:0009535">
    <property type="term" value="C:chloroplast thylakoid membrane"/>
    <property type="evidence" value="ECO:0007669"/>
    <property type="project" value="UniProtKB-SubCell"/>
</dbReference>
<dbReference type="PRINTS" id="PR00157">
    <property type="entry name" value="PLASTOCYANIN"/>
</dbReference>
<evidence type="ECO:0000259" key="11">
    <source>
        <dbReference type="Pfam" id="PF00127"/>
    </source>
</evidence>
<keyword evidence="3 10" id="KW-0813">Transport</keyword>
<keyword evidence="4 9" id="KW-0479">Metal-binding</keyword>
<dbReference type="InterPro" id="IPR028871">
    <property type="entry name" value="BlueCu_1_BS"/>
</dbReference>
<feature type="binding site" evidence="9">
    <location>
        <position position="134"/>
    </location>
    <ligand>
        <name>Cu cation</name>
        <dbReference type="ChEBI" id="CHEBI:23378"/>
    </ligand>
</feature>
<keyword evidence="6 9" id="KW-0186">Copper</keyword>
<comment type="subcellular location">
    <subcellularLocation>
        <location evidence="1 10">Plastid</location>
        <location evidence="1 10">Chloroplast thylakoid membrane</location>
        <topology evidence="1 10">Peripheral membrane protein</topology>
        <orientation evidence="1 10">Lumenal side</orientation>
    </subcellularLocation>
</comment>
<keyword evidence="5 10" id="KW-0249">Electron transport</keyword>
<dbReference type="AlphaFoldDB" id="A0A7S2SXV4"/>
<dbReference type="CDD" id="cd04219">
    <property type="entry name" value="Plastocyanin"/>
    <property type="match status" value="1"/>
</dbReference>
<dbReference type="PANTHER" id="PTHR34192:SF10">
    <property type="entry name" value="PLASTOCYANIN MAJOR ISOFORM, CHLOROPLASTIC-RELATED"/>
    <property type="match status" value="1"/>
</dbReference>
<evidence type="ECO:0000313" key="12">
    <source>
        <dbReference type="EMBL" id="CAD9712675.1"/>
    </source>
</evidence>
<dbReference type="NCBIfam" id="TIGR02656">
    <property type="entry name" value="cyanin_plasto"/>
    <property type="match status" value="1"/>
</dbReference>
<dbReference type="InterPro" id="IPR008972">
    <property type="entry name" value="Cupredoxin"/>
</dbReference>
<evidence type="ECO:0000256" key="3">
    <source>
        <dbReference type="ARBA" id="ARBA00022448"/>
    </source>
</evidence>
<evidence type="ECO:0000256" key="9">
    <source>
        <dbReference type="PIRSR" id="PIRSR602387-1"/>
    </source>
</evidence>
<feature type="binding site" evidence="9">
    <location>
        <position position="131"/>
    </location>
    <ligand>
        <name>Cu cation</name>
        <dbReference type="ChEBI" id="CHEBI:23378"/>
    </ligand>
</feature>
<accession>A0A7S2SXV4</accession>
<evidence type="ECO:0000256" key="10">
    <source>
        <dbReference type="RuleBase" id="RU363020"/>
    </source>
</evidence>
<dbReference type="PANTHER" id="PTHR34192">
    <property type="entry name" value="PLASTOCYANIN MAJOR ISOFORM, CHLOROPLASTIC-RELATED"/>
    <property type="match status" value="1"/>
</dbReference>
<dbReference type="InterPro" id="IPR000923">
    <property type="entry name" value="BlueCu_1"/>
</dbReference>
<feature type="binding site" evidence="9">
    <location>
        <position position="139"/>
    </location>
    <ligand>
        <name>Cu cation</name>
        <dbReference type="ChEBI" id="CHEBI:23378"/>
    </ligand>
</feature>
<reference evidence="12" key="1">
    <citation type="submission" date="2021-01" db="EMBL/GenBank/DDBJ databases">
        <authorList>
            <person name="Corre E."/>
            <person name="Pelletier E."/>
            <person name="Niang G."/>
            <person name="Scheremetjew M."/>
            <person name="Finn R."/>
            <person name="Kale V."/>
            <person name="Holt S."/>
            <person name="Cochrane G."/>
            <person name="Meng A."/>
            <person name="Brown T."/>
            <person name="Cohen L."/>
        </authorList>
    </citation>
    <scope>NUCLEOTIDE SEQUENCE</scope>
    <source>
        <strain evidence="12">CCMP1205</strain>
    </source>
</reference>
<keyword evidence="8 10" id="KW-0472">Membrane</keyword>
<organism evidence="12">
    <name type="scientific">Chloropicon primus</name>
    <dbReference type="NCBI Taxonomy" id="1764295"/>
    <lineage>
        <taxon>Eukaryota</taxon>
        <taxon>Viridiplantae</taxon>
        <taxon>Chlorophyta</taxon>
        <taxon>Chloropicophyceae</taxon>
        <taxon>Chloropicales</taxon>
        <taxon>Chloropicaceae</taxon>
        <taxon>Chloropicon</taxon>
    </lineage>
</organism>
<dbReference type="Pfam" id="PF00127">
    <property type="entry name" value="Copper-bind"/>
    <property type="match status" value="1"/>
</dbReference>
<evidence type="ECO:0000256" key="8">
    <source>
        <dbReference type="ARBA" id="ARBA00023136"/>
    </source>
</evidence>
<dbReference type="GO" id="GO:0009543">
    <property type="term" value="C:chloroplast thylakoid lumen"/>
    <property type="evidence" value="ECO:0007669"/>
    <property type="project" value="TreeGrafter"/>
</dbReference>
<comment type="function">
    <text evidence="10">Participates in electron transfer between P700 and the cytochrome b6-f complex in photosystem I.</text>
</comment>
<feature type="binding site" evidence="9">
    <location>
        <position position="86"/>
    </location>
    <ligand>
        <name>Cu cation</name>
        <dbReference type="ChEBI" id="CHEBI:23378"/>
    </ligand>
</feature>
<dbReference type="GO" id="GO:0005507">
    <property type="term" value="F:copper ion binding"/>
    <property type="evidence" value="ECO:0007669"/>
    <property type="project" value="UniProtKB-UniRule"/>
</dbReference>
<dbReference type="SUPFAM" id="SSF49503">
    <property type="entry name" value="Cupredoxins"/>
    <property type="match status" value="1"/>
</dbReference>
<protein>
    <recommendedName>
        <fullName evidence="10">Plastocyanin</fullName>
    </recommendedName>
</protein>
<dbReference type="EMBL" id="HBHL01002537">
    <property type="protein sequence ID" value="CAD9712675.1"/>
    <property type="molecule type" value="Transcribed_RNA"/>
</dbReference>
<evidence type="ECO:0000256" key="7">
    <source>
        <dbReference type="ARBA" id="ARBA00023078"/>
    </source>
</evidence>
<evidence type="ECO:0000256" key="1">
    <source>
        <dbReference type="ARBA" id="ARBA00004622"/>
    </source>
</evidence>
<evidence type="ECO:0000256" key="6">
    <source>
        <dbReference type="ARBA" id="ARBA00023008"/>
    </source>
</evidence>
<feature type="domain" description="Blue (type 1) copper" evidence="11">
    <location>
        <begin position="50"/>
        <end position="146"/>
    </location>
</feature>
<dbReference type="PROSITE" id="PS00196">
    <property type="entry name" value="COPPER_BLUE"/>
    <property type="match status" value="1"/>
</dbReference>
<gene>
    <name evidence="12" type="ORF">CPRI1469_LOCUS1517</name>
</gene>
<dbReference type="PRINTS" id="PR00156">
    <property type="entry name" value="COPPERBLUE"/>
</dbReference>
<dbReference type="Gene3D" id="2.60.40.420">
    <property type="entry name" value="Cupredoxins - blue copper proteins"/>
    <property type="match status" value="1"/>
</dbReference>
<comment type="similarity">
    <text evidence="2 10">Belongs to the plastocyanin family.</text>
</comment>
<evidence type="ECO:0000256" key="2">
    <source>
        <dbReference type="ARBA" id="ARBA00005338"/>
    </source>
</evidence>
<evidence type="ECO:0000256" key="4">
    <source>
        <dbReference type="ARBA" id="ARBA00022723"/>
    </source>
</evidence>
<dbReference type="InterPro" id="IPR001235">
    <property type="entry name" value="Copper_blue_Plastocyanin"/>
</dbReference>
<dbReference type="GO" id="GO:0009055">
    <property type="term" value="F:electron transfer activity"/>
    <property type="evidence" value="ECO:0007669"/>
    <property type="project" value="UniProtKB-UniRule"/>
</dbReference>
<evidence type="ECO:0000256" key="5">
    <source>
        <dbReference type="ARBA" id="ARBA00022982"/>
    </source>
</evidence>
<name>A0A7S2SXV4_9CHLO</name>
<keyword evidence="7 10" id="KW-0793">Thylakoid</keyword>